<dbReference type="GO" id="GO:0016747">
    <property type="term" value="F:acyltransferase activity, transferring groups other than amino-acyl groups"/>
    <property type="evidence" value="ECO:0007669"/>
    <property type="project" value="InterPro"/>
</dbReference>
<evidence type="ECO:0000256" key="1">
    <source>
        <dbReference type="ARBA" id="ARBA00022679"/>
    </source>
</evidence>
<accession>A0A6J6T3I7</accession>
<keyword evidence="1" id="KW-0808">Transferase</keyword>
<sequence>MSRPLVQLRSAGVEDALFLAEVWADALRRGDRQEQVGDLELVIKDCLDSAEQRILVAEVDGVPAGAVLLRVTTLTPLNLEPVVQAVSPHVLPEFRRRGVGRMLVEGAVAYAEELGVAHVATGAQAGSRDANRFMARLGLGPHAVLRVAPTHVVRGKVEAQRPPMERHRDRARVQLLAARRSLRRQQAEQQD</sequence>
<name>A0A6J6T3I7_9ZZZZ</name>
<dbReference type="InterPro" id="IPR050832">
    <property type="entry name" value="Bact_Acetyltransf"/>
</dbReference>
<reference evidence="4" key="1">
    <citation type="submission" date="2020-05" db="EMBL/GenBank/DDBJ databases">
        <authorList>
            <person name="Chiriac C."/>
            <person name="Salcher M."/>
            <person name="Ghai R."/>
            <person name="Kavagutti S V."/>
        </authorList>
    </citation>
    <scope>NUCLEOTIDE SEQUENCE</scope>
</reference>
<dbReference type="EMBL" id="CAEZYQ010000009">
    <property type="protein sequence ID" value="CAB4741746.1"/>
    <property type="molecule type" value="Genomic_DNA"/>
</dbReference>
<feature type="domain" description="N-acetyltransferase" evidence="3">
    <location>
        <begin position="6"/>
        <end position="163"/>
    </location>
</feature>
<dbReference type="Gene3D" id="3.40.630.30">
    <property type="match status" value="1"/>
</dbReference>
<dbReference type="InterPro" id="IPR000182">
    <property type="entry name" value="GNAT_dom"/>
</dbReference>
<evidence type="ECO:0000259" key="3">
    <source>
        <dbReference type="PROSITE" id="PS51186"/>
    </source>
</evidence>
<gene>
    <name evidence="4" type="ORF">UFOPK2761_01319</name>
</gene>
<evidence type="ECO:0000256" key="2">
    <source>
        <dbReference type="ARBA" id="ARBA00023315"/>
    </source>
</evidence>
<dbReference type="SUPFAM" id="SSF55729">
    <property type="entry name" value="Acyl-CoA N-acyltransferases (Nat)"/>
    <property type="match status" value="1"/>
</dbReference>
<dbReference type="InterPro" id="IPR016181">
    <property type="entry name" value="Acyl_CoA_acyltransferase"/>
</dbReference>
<proteinExistence type="predicted"/>
<organism evidence="4">
    <name type="scientific">freshwater metagenome</name>
    <dbReference type="NCBI Taxonomy" id="449393"/>
    <lineage>
        <taxon>unclassified sequences</taxon>
        <taxon>metagenomes</taxon>
        <taxon>ecological metagenomes</taxon>
    </lineage>
</organism>
<dbReference type="Pfam" id="PF00583">
    <property type="entry name" value="Acetyltransf_1"/>
    <property type="match status" value="1"/>
</dbReference>
<dbReference type="CDD" id="cd04301">
    <property type="entry name" value="NAT_SF"/>
    <property type="match status" value="1"/>
</dbReference>
<protein>
    <submittedName>
        <fullName evidence="4">Unannotated protein</fullName>
    </submittedName>
</protein>
<evidence type="ECO:0000313" key="4">
    <source>
        <dbReference type="EMBL" id="CAB4741746.1"/>
    </source>
</evidence>
<dbReference type="PROSITE" id="PS51186">
    <property type="entry name" value="GNAT"/>
    <property type="match status" value="1"/>
</dbReference>
<dbReference type="PANTHER" id="PTHR43877:SF1">
    <property type="entry name" value="ACETYLTRANSFERASE"/>
    <property type="match status" value="1"/>
</dbReference>
<dbReference type="AlphaFoldDB" id="A0A6J6T3I7"/>
<dbReference type="PANTHER" id="PTHR43877">
    <property type="entry name" value="AMINOALKYLPHOSPHONATE N-ACETYLTRANSFERASE-RELATED-RELATED"/>
    <property type="match status" value="1"/>
</dbReference>
<keyword evidence="2" id="KW-0012">Acyltransferase</keyword>